<dbReference type="PANTHER" id="PTHR46481">
    <property type="entry name" value="ZINC FINGER BED DOMAIN-CONTAINING PROTEIN 4"/>
    <property type="match status" value="1"/>
</dbReference>
<dbReference type="OrthoDB" id="1750196at2759"/>
<name>A0A834VYV6_9FABA</name>
<dbReference type="AlphaFoldDB" id="A0A834VYV6"/>
<evidence type="ECO:0000256" key="1">
    <source>
        <dbReference type="SAM" id="MobiDB-lite"/>
    </source>
</evidence>
<dbReference type="EMBL" id="JAAIUW010000013">
    <property type="protein sequence ID" value="KAF7801920.1"/>
    <property type="molecule type" value="Genomic_DNA"/>
</dbReference>
<proteinExistence type="predicted"/>
<dbReference type="PANTHER" id="PTHR46481:SF8">
    <property type="entry name" value="ZINC FINGER BED DOMAIN-CONTAINING PROTEIN RICESLEEPER 1-LIKE"/>
    <property type="match status" value="1"/>
</dbReference>
<organism evidence="3 4">
    <name type="scientific">Senna tora</name>
    <dbReference type="NCBI Taxonomy" id="362788"/>
    <lineage>
        <taxon>Eukaryota</taxon>
        <taxon>Viridiplantae</taxon>
        <taxon>Streptophyta</taxon>
        <taxon>Embryophyta</taxon>
        <taxon>Tracheophyta</taxon>
        <taxon>Spermatophyta</taxon>
        <taxon>Magnoliopsida</taxon>
        <taxon>eudicotyledons</taxon>
        <taxon>Gunneridae</taxon>
        <taxon>Pentapetalae</taxon>
        <taxon>rosids</taxon>
        <taxon>fabids</taxon>
        <taxon>Fabales</taxon>
        <taxon>Fabaceae</taxon>
        <taxon>Caesalpinioideae</taxon>
        <taxon>Cassia clade</taxon>
        <taxon>Senna</taxon>
    </lineage>
</organism>
<reference evidence="3" key="1">
    <citation type="submission" date="2020-09" db="EMBL/GenBank/DDBJ databases">
        <title>Genome-Enabled Discovery of Anthraquinone Biosynthesis in Senna tora.</title>
        <authorList>
            <person name="Kang S.-H."/>
            <person name="Pandey R.P."/>
            <person name="Lee C.-M."/>
            <person name="Sim J.-S."/>
            <person name="Jeong J.-T."/>
            <person name="Choi B.-S."/>
            <person name="Jung M."/>
            <person name="Ginzburg D."/>
            <person name="Zhao K."/>
            <person name="Won S.Y."/>
            <person name="Oh T.-J."/>
            <person name="Yu Y."/>
            <person name="Kim N.-H."/>
            <person name="Lee O.R."/>
            <person name="Lee T.-H."/>
            <person name="Bashyal P."/>
            <person name="Kim T.-S."/>
            <person name="Lee W.-H."/>
            <person name="Kawkins C."/>
            <person name="Kim C.-K."/>
            <person name="Kim J.S."/>
            <person name="Ahn B.O."/>
            <person name="Rhee S.Y."/>
            <person name="Sohng J.K."/>
        </authorList>
    </citation>
    <scope>NUCLEOTIDE SEQUENCE</scope>
    <source>
        <tissue evidence="3">Leaf</tissue>
    </source>
</reference>
<feature type="region of interest" description="Disordered" evidence="1">
    <location>
        <begin position="1"/>
        <end position="23"/>
    </location>
</feature>
<protein>
    <submittedName>
        <fullName evidence="3">Zinc finger BED domain-containing protein RICESLEEPER 2-like</fullName>
    </submittedName>
</protein>
<dbReference type="GO" id="GO:0046983">
    <property type="term" value="F:protein dimerization activity"/>
    <property type="evidence" value="ECO:0007669"/>
    <property type="project" value="InterPro"/>
</dbReference>
<dbReference type="InterPro" id="IPR012337">
    <property type="entry name" value="RNaseH-like_sf"/>
</dbReference>
<keyword evidence="4" id="KW-1185">Reference proteome</keyword>
<gene>
    <name evidence="3" type="ORF">G2W53_041031</name>
</gene>
<dbReference type="Proteomes" id="UP000634136">
    <property type="component" value="Unassembled WGS sequence"/>
</dbReference>
<dbReference type="InterPro" id="IPR052035">
    <property type="entry name" value="ZnF_BED_domain_contain"/>
</dbReference>
<dbReference type="InterPro" id="IPR008906">
    <property type="entry name" value="HATC_C_dom"/>
</dbReference>
<comment type="caution">
    <text evidence="3">The sequence shown here is derived from an EMBL/GenBank/DDBJ whole genome shotgun (WGS) entry which is preliminary data.</text>
</comment>
<feature type="domain" description="HAT C-terminal dimerisation" evidence="2">
    <location>
        <begin position="214"/>
        <end position="258"/>
    </location>
</feature>
<dbReference type="Pfam" id="PF05699">
    <property type="entry name" value="Dimer_Tnp_hAT"/>
    <property type="match status" value="1"/>
</dbReference>
<accession>A0A834VYV6</accession>
<evidence type="ECO:0000313" key="3">
    <source>
        <dbReference type="EMBL" id="KAF7801920.1"/>
    </source>
</evidence>
<dbReference type="SUPFAM" id="SSF53098">
    <property type="entry name" value="Ribonuclease H-like"/>
    <property type="match status" value="1"/>
</dbReference>
<evidence type="ECO:0000259" key="2">
    <source>
        <dbReference type="Pfam" id="PF05699"/>
    </source>
</evidence>
<sequence length="389" mass="44304">MDQTDFEELMNVSDGHFGSDKSEGLVKDQSVVTDLTEVATTVGDSSASARPSKKRKGIDLSKPKGESIGSKIENCLLSWGIDRVFTITVDNASSNDTAVAYLKGRIIDWNGHIMKGEHMHVRCCAHILNLVVNDGLKDMHESVYRIRNAVRVKETFSQMYVNYRSFHGHGNVQDTTQPQNMEINHSHVECDNDSFALEFDKVMNEDDDMDNQSEVDLYLMEAREKMTSKFDILNWWKVNFTKYPILGQIARDVLAMPVWDLEDLCVFPQVEVSTGFKILDFVNLTGFAFQWYIGLGKESLRWKQTTIDVQPPMTDREECQYFLKSLKNPHYDLMLVVPFEKFSQLITIGEDINFKTREGHMAPLIGAQLNTVRGKEVPDDSTSLANHLK</sequence>
<feature type="region of interest" description="Disordered" evidence="1">
    <location>
        <begin position="41"/>
        <end position="64"/>
    </location>
</feature>
<evidence type="ECO:0000313" key="4">
    <source>
        <dbReference type="Proteomes" id="UP000634136"/>
    </source>
</evidence>